<dbReference type="EMBL" id="CM004388">
    <property type="protein sequence ID" value="KAG8660540.1"/>
    <property type="molecule type" value="Genomic_DNA"/>
</dbReference>
<name>A0ACB7I7T9_MANES</name>
<proteinExistence type="predicted"/>
<gene>
    <name evidence="1" type="ORF">MANES_02G170801v8</name>
</gene>
<dbReference type="Proteomes" id="UP000091857">
    <property type="component" value="Chromosome 2"/>
</dbReference>
<sequence length="741" mass="83051">MNRLMIHGLLLLSLAAASRAAASPPTIPPVYAKHGCPHSCGNLSIPYPFGTREGCFLDDTFFINCTVTKNNDFVPYLGHGNVTVLNISLDGKLRIFSWLARDCYNKSGERTSNRPWYRLFSFTLSFSRNKFIAVGCDTYAWVEDSVEYSYATGCLSLCKTNDLMVNGSCSGRGCCEISIPKGIRDFSVTVTSYNNHTRVMNFNPCSYAFVVEDGVYNFSTLDLVNLQNNRKGFPVVIDWVISNKTCKEAGQNITAYACKENSVCRDSENLHGHYCDCRSGFEGNPYLPNSCKDIDECEDPSLNQCIDAKHCRNEVGSYVCFCPKGYHGDGTKNGTRCTARDKTKAIIGACIAVSLAFVILAFVSWGLQRRKINKLKEKNFRNNGGPVLQQLLSKIERSAEKAKIFTEDELKKATYNFNESEIVGQGGFGIVYKGTLDHKSVAIKKSKVMDHDQIEQFVNEVVVLCQIKHPNVVKLIGCCLETSVPLLVYEFINNKTLYYHIHNEVVESSMPWKTRLRIAVETADALAHMHSDAPIHIIHRDVKSENILLDDNFQAKVSDFGVSRLVPLDQTQLPTLVQGTFGYIDPEYFHSGLLNEKSDVYSFGVVLLELLIGQKVISSDRPEKDKNLAAFFIDRMKEDRLFEILHERVRNEGNSEQLKGVAELARRCLRMKGVKRPTMKEVKMELEELMMGNCVHVDVATNDIEETEPLLGLLTNSNGTSVWMGPDSVKFQAALQLESGR</sequence>
<keyword evidence="2" id="KW-1185">Reference proteome</keyword>
<organism evidence="1 2">
    <name type="scientific">Manihot esculenta</name>
    <name type="common">Cassava</name>
    <name type="synonym">Jatropha manihot</name>
    <dbReference type="NCBI Taxonomy" id="3983"/>
    <lineage>
        <taxon>Eukaryota</taxon>
        <taxon>Viridiplantae</taxon>
        <taxon>Streptophyta</taxon>
        <taxon>Embryophyta</taxon>
        <taxon>Tracheophyta</taxon>
        <taxon>Spermatophyta</taxon>
        <taxon>Magnoliopsida</taxon>
        <taxon>eudicotyledons</taxon>
        <taxon>Gunneridae</taxon>
        <taxon>Pentapetalae</taxon>
        <taxon>rosids</taxon>
        <taxon>fabids</taxon>
        <taxon>Malpighiales</taxon>
        <taxon>Euphorbiaceae</taxon>
        <taxon>Crotonoideae</taxon>
        <taxon>Manihoteae</taxon>
        <taxon>Manihot</taxon>
    </lineage>
</organism>
<comment type="caution">
    <text evidence="1">The sequence shown here is derived from an EMBL/GenBank/DDBJ whole genome shotgun (WGS) entry which is preliminary data.</text>
</comment>
<evidence type="ECO:0000313" key="1">
    <source>
        <dbReference type="EMBL" id="KAG8660540.1"/>
    </source>
</evidence>
<reference evidence="2" key="1">
    <citation type="journal article" date="2016" name="Nat. Biotechnol.">
        <title>Sequencing wild and cultivated cassava and related species reveals extensive interspecific hybridization and genetic diversity.</title>
        <authorList>
            <person name="Bredeson J.V."/>
            <person name="Lyons J.B."/>
            <person name="Prochnik S.E."/>
            <person name="Wu G.A."/>
            <person name="Ha C.M."/>
            <person name="Edsinger-Gonzales E."/>
            <person name="Grimwood J."/>
            <person name="Schmutz J."/>
            <person name="Rabbi I.Y."/>
            <person name="Egesi C."/>
            <person name="Nauluvula P."/>
            <person name="Lebot V."/>
            <person name="Ndunguru J."/>
            <person name="Mkamilo G."/>
            <person name="Bart R.S."/>
            <person name="Setter T.L."/>
            <person name="Gleadow R.M."/>
            <person name="Kulakow P."/>
            <person name="Ferguson M.E."/>
            <person name="Rounsley S."/>
            <person name="Rokhsar D.S."/>
        </authorList>
    </citation>
    <scope>NUCLEOTIDE SEQUENCE [LARGE SCALE GENOMIC DNA]</scope>
    <source>
        <strain evidence="2">cv. AM560-2</strain>
    </source>
</reference>
<accession>A0ACB7I7T9</accession>
<protein>
    <submittedName>
        <fullName evidence="1">Uncharacterized protein</fullName>
    </submittedName>
</protein>
<evidence type="ECO:0000313" key="2">
    <source>
        <dbReference type="Proteomes" id="UP000091857"/>
    </source>
</evidence>